<dbReference type="AlphaFoldDB" id="F2EBX9"/>
<reference evidence="2" key="1">
    <citation type="journal article" date="2011" name="Plant Physiol.">
        <title>Comprehensive sequence analysis of 24,783 barley full-length cDNAs derived from 12 clone libraries.</title>
        <authorList>
            <person name="Matsumoto T."/>
            <person name="Tanaka T."/>
            <person name="Sakai H."/>
            <person name="Amano N."/>
            <person name="Kanamori H."/>
            <person name="Kurita K."/>
            <person name="Kikuta A."/>
            <person name="Kamiya K."/>
            <person name="Yamamoto M."/>
            <person name="Ikawa H."/>
            <person name="Fujii N."/>
            <person name="Hori K."/>
            <person name="Itoh T."/>
            <person name="Sato K."/>
        </authorList>
    </citation>
    <scope>NUCLEOTIDE SEQUENCE</scope>
    <source>
        <tissue evidence="2">Flower</tissue>
    </source>
</reference>
<dbReference type="InParanoid" id="F2EBX9"/>
<feature type="compositionally biased region" description="Polar residues" evidence="1">
    <location>
        <begin position="45"/>
        <end position="66"/>
    </location>
</feature>
<name>F2EBX9_HORVV</name>
<accession>F2EBX9</accession>
<feature type="compositionally biased region" description="Basic and acidic residues" evidence="1">
    <location>
        <begin position="23"/>
        <end position="38"/>
    </location>
</feature>
<feature type="region of interest" description="Disordered" evidence="1">
    <location>
        <begin position="1"/>
        <end position="88"/>
    </location>
</feature>
<proteinExistence type="evidence at transcript level"/>
<organism evidence="2">
    <name type="scientific">Hordeum vulgare subsp. vulgare</name>
    <name type="common">Domesticated barley</name>
    <dbReference type="NCBI Taxonomy" id="112509"/>
    <lineage>
        <taxon>Eukaryota</taxon>
        <taxon>Viridiplantae</taxon>
        <taxon>Streptophyta</taxon>
        <taxon>Embryophyta</taxon>
        <taxon>Tracheophyta</taxon>
        <taxon>Spermatophyta</taxon>
        <taxon>Magnoliopsida</taxon>
        <taxon>Liliopsida</taxon>
        <taxon>Poales</taxon>
        <taxon>Poaceae</taxon>
        <taxon>BOP clade</taxon>
        <taxon>Pooideae</taxon>
        <taxon>Triticodae</taxon>
        <taxon>Triticeae</taxon>
        <taxon>Hordeinae</taxon>
        <taxon>Hordeum</taxon>
    </lineage>
</organism>
<dbReference type="RefSeq" id="XP_044948561.1">
    <property type="nucleotide sequence ID" value="XM_045092626.1"/>
</dbReference>
<dbReference type="EMBL" id="AK373654">
    <property type="protein sequence ID" value="BAK04851.1"/>
    <property type="molecule type" value="mRNA"/>
</dbReference>
<evidence type="ECO:0000313" key="2">
    <source>
        <dbReference type="EMBL" id="BAK04851.1"/>
    </source>
</evidence>
<feature type="compositionally biased region" description="Polar residues" evidence="1">
    <location>
        <begin position="1"/>
        <end position="10"/>
    </location>
</feature>
<dbReference type="ExpressionAtlas" id="F2EBX9">
    <property type="expression patterns" value="baseline and differential"/>
</dbReference>
<dbReference type="KEGG" id="hvg:123398121"/>
<sequence length="88" mass="9096">MSAAKGTTSKEPVPVPGKPHAVQRQEHTVSARQDDQKKAKAPSMKTLTNESSSTVNQQPPQTTSTAGDKPGEAKGNGMSTKGAKGPRG</sequence>
<protein>
    <submittedName>
        <fullName evidence="2">Predicted protein</fullName>
    </submittedName>
</protein>
<evidence type="ECO:0000256" key="1">
    <source>
        <dbReference type="SAM" id="MobiDB-lite"/>
    </source>
</evidence>
<dbReference type="GeneID" id="123398121"/>